<feature type="transmembrane region" description="Helical" evidence="7">
    <location>
        <begin position="14"/>
        <end position="41"/>
    </location>
</feature>
<dbReference type="EMBL" id="CP015163">
    <property type="protein sequence ID" value="AXB46723.1"/>
    <property type="molecule type" value="Genomic_DNA"/>
</dbReference>
<keyword evidence="9" id="KW-1185">Reference proteome</keyword>
<organism evidence="8 9">
    <name type="scientific">Amycolatopsis albispora</name>
    <dbReference type="NCBI Taxonomy" id="1804986"/>
    <lineage>
        <taxon>Bacteria</taxon>
        <taxon>Bacillati</taxon>
        <taxon>Actinomycetota</taxon>
        <taxon>Actinomycetes</taxon>
        <taxon>Pseudonocardiales</taxon>
        <taxon>Pseudonocardiaceae</taxon>
        <taxon>Amycolatopsis</taxon>
    </lineage>
</organism>
<dbReference type="AlphaFoldDB" id="A0A344LF99"/>
<dbReference type="PANTHER" id="PTHR30250:SF10">
    <property type="entry name" value="LIPOPOLYSACCHARIDE BIOSYNTHESIS PROTEIN WZXC"/>
    <property type="match status" value="1"/>
</dbReference>
<dbReference type="RefSeq" id="WP_113695790.1">
    <property type="nucleotide sequence ID" value="NZ_CP015163.1"/>
</dbReference>
<gene>
    <name evidence="8" type="ORF">A4R43_33320</name>
</gene>
<evidence type="ECO:0000256" key="5">
    <source>
        <dbReference type="ARBA" id="ARBA00022989"/>
    </source>
</evidence>
<evidence type="ECO:0000256" key="4">
    <source>
        <dbReference type="ARBA" id="ARBA00022692"/>
    </source>
</evidence>
<comment type="subcellular location">
    <subcellularLocation>
        <location evidence="1">Cell membrane</location>
        <topology evidence="1">Multi-pass membrane protein</topology>
    </subcellularLocation>
</comment>
<reference evidence="8 9" key="1">
    <citation type="submission" date="2016-04" db="EMBL/GenBank/DDBJ databases">
        <title>Complete genome sequence and analysis of deep-sea sediment isolate, Amycolatopsis sp. WP1.</title>
        <authorList>
            <person name="Wang H."/>
            <person name="Chen S."/>
            <person name="Wu Q."/>
        </authorList>
    </citation>
    <scope>NUCLEOTIDE SEQUENCE [LARGE SCALE GENOMIC DNA]</scope>
    <source>
        <strain evidence="8 9">WP1</strain>
    </source>
</reference>
<keyword evidence="4 7" id="KW-0812">Transmembrane</keyword>
<evidence type="ECO:0008006" key="10">
    <source>
        <dbReference type="Google" id="ProtNLM"/>
    </source>
</evidence>
<feature type="transmembrane region" description="Helical" evidence="7">
    <location>
        <begin position="385"/>
        <end position="405"/>
    </location>
</feature>
<feature type="transmembrane region" description="Helical" evidence="7">
    <location>
        <begin position="212"/>
        <end position="236"/>
    </location>
</feature>
<keyword evidence="5 7" id="KW-1133">Transmembrane helix</keyword>
<feature type="transmembrane region" description="Helical" evidence="7">
    <location>
        <begin position="444"/>
        <end position="463"/>
    </location>
</feature>
<dbReference type="GO" id="GO:0005886">
    <property type="term" value="C:plasma membrane"/>
    <property type="evidence" value="ECO:0007669"/>
    <property type="project" value="UniProtKB-SubCell"/>
</dbReference>
<evidence type="ECO:0000256" key="7">
    <source>
        <dbReference type="SAM" id="Phobius"/>
    </source>
</evidence>
<feature type="transmembrane region" description="Helical" evidence="7">
    <location>
        <begin position="287"/>
        <end position="310"/>
    </location>
</feature>
<dbReference type="CDD" id="cd13127">
    <property type="entry name" value="MATE_tuaB_like"/>
    <property type="match status" value="1"/>
</dbReference>
<evidence type="ECO:0000313" key="8">
    <source>
        <dbReference type="EMBL" id="AXB46723.1"/>
    </source>
</evidence>
<feature type="transmembrane region" description="Helical" evidence="7">
    <location>
        <begin position="83"/>
        <end position="103"/>
    </location>
</feature>
<evidence type="ECO:0000256" key="1">
    <source>
        <dbReference type="ARBA" id="ARBA00004651"/>
    </source>
</evidence>
<feature type="transmembrane region" description="Helical" evidence="7">
    <location>
        <begin position="242"/>
        <end position="266"/>
    </location>
</feature>
<feature type="transmembrane region" description="Helical" evidence="7">
    <location>
        <begin position="174"/>
        <end position="192"/>
    </location>
</feature>
<dbReference type="InterPro" id="IPR050833">
    <property type="entry name" value="Poly_Biosynth_Transport"/>
</dbReference>
<evidence type="ECO:0000256" key="6">
    <source>
        <dbReference type="ARBA" id="ARBA00023136"/>
    </source>
</evidence>
<proteinExistence type="inferred from homology"/>
<comment type="similarity">
    <text evidence="2">Belongs to the polysaccharide synthase family.</text>
</comment>
<feature type="transmembrane region" description="Helical" evidence="7">
    <location>
        <begin position="358"/>
        <end position="379"/>
    </location>
</feature>
<evidence type="ECO:0000256" key="2">
    <source>
        <dbReference type="ARBA" id="ARBA00007430"/>
    </source>
</evidence>
<dbReference type="PANTHER" id="PTHR30250">
    <property type="entry name" value="PST FAMILY PREDICTED COLANIC ACID TRANSPORTER"/>
    <property type="match status" value="1"/>
</dbReference>
<feature type="transmembrane region" description="Helical" evidence="7">
    <location>
        <begin position="322"/>
        <end position="346"/>
    </location>
</feature>
<dbReference type="KEGG" id="aab:A4R43_33320"/>
<accession>A0A344LF99</accession>
<feature type="transmembrane region" description="Helical" evidence="7">
    <location>
        <begin position="417"/>
        <end position="438"/>
    </location>
</feature>
<evidence type="ECO:0000256" key="3">
    <source>
        <dbReference type="ARBA" id="ARBA00022475"/>
    </source>
</evidence>
<feature type="transmembrane region" description="Helical" evidence="7">
    <location>
        <begin position="47"/>
        <end position="71"/>
    </location>
</feature>
<protein>
    <recommendedName>
        <fullName evidence="10">Polysaccharide biosynthesis protein</fullName>
    </recommendedName>
</protein>
<dbReference type="OrthoDB" id="9770347at2"/>
<dbReference type="Proteomes" id="UP000250434">
    <property type="component" value="Chromosome"/>
</dbReference>
<dbReference type="Pfam" id="PF13440">
    <property type="entry name" value="Polysacc_synt_3"/>
    <property type="match status" value="1"/>
</dbReference>
<feature type="transmembrane region" description="Helical" evidence="7">
    <location>
        <begin position="115"/>
        <end position="137"/>
    </location>
</feature>
<evidence type="ECO:0000313" key="9">
    <source>
        <dbReference type="Proteomes" id="UP000250434"/>
    </source>
</evidence>
<name>A0A344LF99_9PSEU</name>
<feature type="transmembrane region" description="Helical" evidence="7">
    <location>
        <begin position="149"/>
        <end position="168"/>
    </location>
</feature>
<sequence>MTTQDEAPPKVRRALVLSLLNTVLGKFGGFFVSLLLARLLAPEDFGVFAVALVALQAVLSLNELGVSLAIVRWQGDPRTIAPTVTTISTVSSALLYAGCWFGAPAFAEAMGSPEAVGVLRLLCVSVLIDGVTATAVQLVNRAFRQGAQLAADLLNLVVTCGLTVTLALDGAGAWSLAWGQLAGNALSALMLLKLVDYWPRPGFDRRQARELLAFGLPLAAASFVVFAMLNVDYVVIGRLLDVTALGFYVVAFNLSSWPVNTFSVVMRRVSLAAFARVQDEVATRGEALTRLAVLLAVPTLPVCAALGVLALPAVTTLYGAKWATAAAVVQFLAILGVVRVFAELCYDFLVALGKSRVCLWLQVGWFLALAVALPVGALVDGIAGVAAMHALVAALVILPAFAWMVRRTGVSLRALGVALWRPVVGVVAMVVVMFGVRFVTEPSALQLFLGIGLGLLAYVPFVWRLRHVLRELR</sequence>
<keyword evidence="6 7" id="KW-0472">Membrane</keyword>
<keyword evidence="3" id="KW-1003">Cell membrane</keyword>